<dbReference type="NCBIfam" id="TIGR02254">
    <property type="entry name" value="YjjG_YfnB"/>
    <property type="match status" value="1"/>
</dbReference>
<dbReference type="PANTHER" id="PTHR47478:SF1">
    <property type="entry name" value="PYRIMIDINE 5'-NUCLEOTIDASE YJJG"/>
    <property type="match status" value="1"/>
</dbReference>
<dbReference type="SFLD" id="SFLDS00003">
    <property type="entry name" value="Haloacid_Dehalogenase"/>
    <property type="match status" value="1"/>
</dbReference>
<dbReference type="Gene3D" id="3.40.50.1000">
    <property type="entry name" value="HAD superfamily/HAD-like"/>
    <property type="match status" value="1"/>
</dbReference>
<protein>
    <submittedName>
        <fullName evidence="2">Noncanonical pyrimidine nucleotidase, YjjG family</fullName>
    </submittedName>
</protein>
<dbReference type="InterPro" id="IPR041492">
    <property type="entry name" value="HAD_2"/>
</dbReference>
<dbReference type="PANTHER" id="PTHR47478">
    <property type="match status" value="1"/>
</dbReference>
<organism evidence="2 3">
    <name type="scientific">Ligilactobacillus murinus</name>
    <dbReference type="NCBI Taxonomy" id="1622"/>
    <lineage>
        <taxon>Bacteria</taxon>
        <taxon>Bacillati</taxon>
        <taxon>Bacillota</taxon>
        <taxon>Bacilli</taxon>
        <taxon>Lactobacillales</taxon>
        <taxon>Lactobacillaceae</taxon>
        <taxon>Ligilactobacillus</taxon>
    </lineage>
</organism>
<dbReference type="Gene3D" id="1.10.150.240">
    <property type="entry name" value="Putative phosphatase, domain 2"/>
    <property type="match status" value="1"/>
</dbReference>
<dbReference type="InterPro" id="IPR011951">
    <property type="entry name" value="HAD-SF_hydro_IA_YjjG/PynA"/>
</dbReference>
<dbReference type="EMBL" id="CP040852">
    <property type="protein sequence ID" value="QIA88857.1"/>
    <property type="molecule type" value="Genomic_DNA"/>
</dbReference>
<dbReference type="InterPro" id="IPR052550">
    <property type="entry name" value="Pyrimidine_5'-ntase_YjjG"/>
</dbReference>
<dbReference type="AlphaFoldDB" id="A0A4S2E8C4"/>
<dbReference type="PRINTS" id="PR00413">
    <property type="entry name" value="HADHALOGNASE"/>
</dbReference>
<reference evidence="2 3" key="2">
    <citation type="submission" date="2019-04" db="EMBL/GenBank/DDBJ databases">
        <title>Microbes associate with the intestines of laboratory mice.</title>
        <authorList>
            <person name="Navarre W."/>
            <person name="Wong E."/>
            <person name="Huang K."/>
            <person name="Tropini C."/>
            <person name="Ng K."/>
            <person name="Yu B."/>
        </authorList>
    </citation>
    <scope>NUCLEOTIDE SEQUENCE [LARGE SCALE GENOMIC DNA]</scope>
    <source>
        <strain evidence="2 3">NM26_J9</strain>
    </source>
</reference>
<evidence type="ECO:0000313" key="2">
    <source>
        <dbReference type="EMBL" id="TGY55837.1"/>
    </source>
</evidence>
<dbReference type="SFLD" id="SFLDG01135">
    <property type="entry name" value="C1.5.6:_HAD__Beta-PGM__Phospha"/>
    <property type="match status" value="1"/>
</dbReference>
<dbReference type="NCBIfam" id="TIGR01549">
    <property type="entry name" value="HAD-SF-IA-v1"/>
    <property type="match status" value="1"/>
</dbReference>
<evidence type="ECO:0000313" key="3">
    <source>
        <dbReference type="Proteomes" id="UP000306855"/>
    </source>
</evidence>
<dbReference type="Proteomes" id="UP000463931">
    <property type="component" value="Chromosome"/>
</dbReference>
<dbReference type="Pfam" id="PF13419">
    <property type="entry name" value="HAD_2"/>
    <property type="match status" value="1"/>
</dbReference>
<gene>
    <name evidence="2" type="ORF">E5340_04590</name>
    <name evidence="1" type="ORF">FEE40_00860</name>
</gene>
<dbReference type="EMBL" id="SRYK01000016">
    <property type="protein sequence ID" value="TGY55837.1"/>
    <property type="molecule type" value="Genomic_DNA"/>
</dbReference>
<dbReference type="GO" id="GO:0008253">
    <property type="term" value="F:5'-nucleotidase activity"/>
    <property type="evidence" value="ECO:0007669"/>
    <property type="project" value="InterPro"/>
</dbReference>
<evidence type="ECO:0000313" key="4">
    <source>
        <dbReference type="Proteomes" id="UP000463931"/>
    </source>
</evidence>
<name>A0A4S2E8C4_9LACO</name>
<dbReference type="InterPro" id="IPR023214">
    <property type="entry name" value="HAD_sf"/>
</dbReference>
<accession>A0A4S2E8C4</accession>
<reference evidence="1 4" key="1">
    <citation type="journal article" date="2019" name="Nat. Med.">
        <title>Preventing dysbiosis of the neonatal mouse intestinal microbiome protects against late-onset sepsis.</title>
        <authorList>
            <person name="Singer J.R."/>
            <person name="Blosser E.G."/>
            <person name="Zindl C.L."/>
            <person name="Silberger D.J."/>
            <person name="Conlan S."/>
            <person name="Laufer V.A."/>
            <person name="DiToro D."/>
            <person name="Deming C."/>
            <person name="Kumar R."/>
            <person name="Morrow C.D."/>
            <person name="Segre J.A."/>
            <person name="Gray M.J."/>
            <person name="Randolph D.A."/>
            <person name="Weaver C.T."/>
        </authorList>
    </citation>
    <scope>NUCLEOTIDE SEQUENCE [LARGE SCALE GENOMIC DNA]</scope>
    <source>
        <strain evidence="1 4">V10</strain>
    </source>
</reference>
<evidence type="ECO:0000313" key="1">
    <source>
        <dbReference type="EMBL" id="QIA88857.1"/>
    </source>
</evidence>
<dbReference type="SFLD" id="SFLDG01129">
    <property type="entry name" value="C1.5:_HAD__Beta-PGM__Phosphata"/>
    <property type="match status" value="1"/>
</dbReference>
<dbReference type="InterPro" id="IPR006439">
    <property type="entry name" value="HAD-SF_hydro_IA"/>
</dbReference>
<dbReference type="Proteomes" id="UP000306855">
    <property type="component" value="Unassembled WGS sequence"/>
</dbReference>
<dbReference type="SUPFAM" id="SSF56784">
    <property type="entry name" value="HAD-like"/>
    <property type="match status" value="1"/>
</dbReference>
<sequence length="233" mass="26856">MYKMKRYKTLLFDVDDTLLDFHAAQDQALDQLFTSVDIEPTATVKHAYATYNQGLWEKLERNEITRDELMATRFPTFFKEHFGKELANNSLNDRYLQFLANGHQALPGARELLEDLAARDYELYIVTNGVKFIQEKRLRESKFEQYFKQIFISETLGAQKPSQLFFKRAFEQIAGFDKAKTLIIGDSLSSDMLGGQNAGIDTLWLNRKHQVADPKIKIDLEASSLEQISDLLS</sequence>
<dbReference type="InterPro" id="IPR036412">
    <property type="entry name" value="HAD-like_sf"/>
</dbReference>
<proteinExistence type="predicted"/>
<dbReference type="InterPro" id="IPR023198">
    <property type="entry name" value="PGP-like_dom2"/>
</dbReference>